<organism evidence="5 6">
    <name type="scientific">Lentzea alba</name>
    <dbReference type="NCBI Taxonomy" id="2714351"/>
    <lineage>
        <taxon>Bacteria</taxon>
        <taxon>Bacillati</taxon>
        <taxon>Actinomycetota</taxon>
        <taxon>Actinomycetes</taxon>
        <taxon>Pseudonocardiales</taxon>
        <taxon>Pseudonocardiaceae</taxon>
        <taxon>Lentzea</taxon>
    </lineage>
</organism>
<dbReference type="Pfam" id="PF22369">
    <property type="entry name" value="GLMA_2nd"/>
    <property type="match status" value="1"/>
</dbReference>
<accession>A0A7C9W212</accession>
<dbReference type="GO" id="GO:0005975">
    <property type="term" value="P:carbohydrate metabolic process"/>
    <property type="evidence" value="ECO:0007669"/>
    <property type="project" value="InterPro"/>
</dbReference>
<feature type="domain" description="Glycoside hydrolase 35 catalytic" evidence="3">
    <location>
        <begin position="15"/>
        <end position="119"/>
    </location>
</feature>
<evidence type="ECO:0000259" key="4">
    <source>
        <dbReference type="Pfam" id="PF22369"/>
    </source>
</evidence>
<comment type="caution">
    <text evidence="5">The sequence shown here is derived from an EMBL/GenBank/DDBJ whole genome shotgun (WGS) entry which is preliminary data.</text>
</comment>
<protein>
    <submittedName>
        <fullName evidence="5">Uncharacterized protein</fullName>
    </submittedName>
</protein>
<evidence type="ECO:0000256" key="1">
    <source>
        <dbReference type="ARBA" id="ARBA00009809"/>
    </source>
</evidence>
<dbReference type="EMBL" id="JAAMPJ010000009">
    <property type="protein sequence ID" value="NGY63097.1"/>
    <property type="molecule type" value="Genomic_DNA"/>
</dbReference>
<reference evidence="5 6" key="1">
    <citation type="submission" date="2020-03" db="EMBL/GenBank/DDBJ databases">
        <title>Isolation and identification of active actinomycetes.</title>
        <authorList>
            <person name="Sun X."/>
        </authorList>
    </citation>
    <scope>NUCLEOTIDE SEQUENCE [LARGE SCALE GENOMIC DNA]</scope>
    <source>
        <strain evidence="5 6">NEAU-D13</strain>
    </source>
</reference>
<dbReference type="Gene3D" id="3.20.20.80">
    <property type="entry name" value="Glycosidases"/>
    <property type="match status" value="1"/>
</dbReference>
<dbReference type="AlphaFoldDB" id="A0A7C9W212"/>
<dbReference type="RefSeq" id="WP_166051186.1">
    <property type="nucleotide sequence ID" value="NZ_JAAMPJ010000009.1"/>
</dbReference>
<keyword evidence="6" id="KW-1185">Reference proteome</keyword>
<dbReference type="InterPro" id="IPR001944">
    <property type="entry name" value="Glycoside_Hdrlase_35"/>
</dbReference>
<dbReference type="InterPro" id="IPR017853">
    <property type="entry name" value="GH"/>
</dbReference>
<dbReference type="GO" id="GO:0004553">
    <property type="term" value="F:hydrolase activity, hydrolyzing O-glycosyl compounds"/>
    <property type="evidence" value="ECO:0007669"/>
    <property type="project" value="InterPro"/>
</dbReference>
<feature type="domain" description="GLMA-like second" evidence="4">
    <location>
        <begin position="513"/>
        <end position="582"/>
    </location>
</feature>
<evidence type="ECO:0000313" key="5">
    <source>
        <dbReference type="EMBL" id="NGY63097.1"/>
    </source>
</evidence>
<evidence type="ECO:0000313" key="6">
    <source>
        <dbReference type="Proteomes" id="UP000481360"/>
    </source>
</evidence>
<comment type="similarity">
    <text evidence="1 2">Belongs to the glycosyl hydrolase 35 family.</text>
</comment>
<dbReference type="InterPro" id="IPR031330">
    <property type="entry name" value="Gly_Hdrlase_35_cat"/>
</dbReference>
<dbReference type="PANTHER" id="PTHR23421">
    <property type="entry name" value="BETA-GALACTOSIDASE RELATED"/>
    <property type="match status" value="1"/>
</dbReference>
<sequence>MTTSFQIPSMRGGWFIEDGQPRPFVTADYPYYRDEPRNWGDRLLALARMGVDAVTTYVPWRHHQPLAQRPPDLVGRTDPRRDAARFVRLAAEAGLSAVVKPGPFIHAETNYGGLPDWVSPIYDRRIEPVLDVSGAPRTWSGSRCGPDGKPVDWPLPAPLCPVFDELVLSWLRAVGEQLVRPHSAPDGPIVAVQIANEGIYTDGALGLWDMDFSASALAAHHRLHAPLGGGPPSPPTTVAAEIDPLQRMAWGHTQAERFAELFRRWSATVGAAVPTVVNLNPPAAGPGALDSWLARTQPWRWAGVRYGFTNWVGPVAENDESRARYVIAAKLAPGCNYEENWGFSVLYEKAFADPTTCLHQTVLALACGATGYNLYTGVATSTWDSDLDRFHDRPYPDCAPIAANGEETEKAMAARALADYLRRHGTEWSIGRPVRSAVIGYWAPHAAAAAWNARLAGRRNDWTVPACGEFLRAWHDAARRYQLDFGLWDLDDPGTDPADAAGRASGRVTGIPLVVPTWRYLPRPQQRLLASHVAEGGRLILVGEMPAFDLHGRSCLLLDDVIRSADPDRVLHWPDPSVVDAADVAARRVTEWAPPAARVVEGVADVYLRRCPGGVDHLAVLANADGGGTVRVETSTSCSVALDLCAGGAALVRLADGVVTDALVTGRNGHLGSSITPSVTAGGVRFTAPYGTLLNAMTTTRRQHVPT</sequence>
<gene>
    <name evidence="5" type="ORF">G7043_29675</name>
</gene>
<name>A0A7C9W212_9PSEU</name>
<dbReference type="SUPFAM" id="SSF51445">
    <property type="entry name" value="(Trans)glycosidases"/>
    <property type="match status" value="1"/>
</dbReference>
<evidence type="ECO:0000256" key="2">
    <source>
        <dbReference type="RuleBase" id="RU003679"/>
    </source>
</evidence>
<evidence type="ECO:0000259" key="3">
    <source>
        <dbReference type="Pfam" id="PF01301"/>
    </source>
</evidence>
<dbReference type="Pfam" id="PF01301">
    <property type="entry name" value="Glyco_hydro_35"/>
    <property type="match status" value="1"/>
</dbReference>
<dbReference type="Proteomes" id="UP000481360">
    <property type="component" value="Unassembled WGS sequence"/>
</dbReference>
<proteinExistence type="inferred from homology"/>
<dbReference type="InterPro" id="IPR054746">
    <property type="entry name" value="GLMA-like_second"/>
</dbReference>